<sequence length="144" mass="16370">MQSSANIRQVVPFFEITDMAASLRYYVEGLGFEMTHHWIPRDTIEWCALKRGGASLMLQEYRRDGGGQLPPSKPGVGVSLCFICEDALALYDEFTAKGIAVEEPFVGNNMWVITLHDPDGYILNFESDTDVPEETRYSEWKQQQ</sequence>
<dbReference type="Gene3D" id="3.10.180.10">
    <property type="entry name" value="2,3-Dihydroxybiphenyl 1,2-Dioxygenase, domain 1"/>
    <property type="match status" value="1"/>
</dbReference>
<evidence type="ECO:0000259" key="1">
    <source>
        <dbReference type="PROSITE" id="PS51819"/>
    </source>
</evidence>
<dbReference type="PROSITE" id="PS51819">
    <property type="entry name" value="VOC"/>
    <property type="match status" value="1"/>
</dbReference>
<accession>A0A5B2W4G8</accession>
<organism evidence="2 3">
    <name type="scientific">Chitinophaga agrisoli</name>
    <dbReference type="NCBI Taxonomy" id="2607653"/>
    <lineage>
        <taxon>Bacteria</taxon>
        <taxon>Pseudomonadati</taxon>
        <taxon>Bacteroidota</taxon>
        <taxon>Chitinophagia</taxon>
        <taxon>Chitinophagales</taxon>
        <taxon>Chitinophagaceae</taxon>
        <taxon>Chitinophaga</taxon>
    </lineage>
</organism>
<dbReference type="EMBL" id="VUOC01000001">
    <property type="protein sequence ID" value="KAA2245446.1"/>
    <property type="molecule type" value="Genomic_DNA"/>
</dbReference>
<dbReference type="Proteomes" id="UP000324611">
    <property type="component" value="Unassembled WGS sequence"/>
</dbReference>
<evidence type="ECO:0000313" key="3">
    <source>
        <dbReference type="Proteomes" id="UP000324611"/>
    </source>
</evidence>
<feature type="domain" description="VOC" evidence="1">
    <location>
        <begin position="6"/>
        <end position="128"/>
    </location>
</feature>
<reference evidence="2 3" key="2">
    <citation type="submission" date="2019-09" db="EMBL/GenBank/DDBJ databases">
        <authorList>
            <person name="Jin C."/>
        </authorList>
    </citation>
    <scope>NUCLEOTIDE SEQUENCE [LARGE SCALE GENOMIC DNA]</scope>
    <source>
        <strain evidence="2 3">BN140078</strain>
    </source>
</reference>
<dbReference type="Pfam" id="PF00903">
    <property type="entry name" value="Glyoxalase"/>
    <property type="match status" value="1"/>
</dbReference>
<dbReference type="AlphaFoldDB" id="A0A5B2W4G8"/>
<comment type="caution">
    <text evidence="2">The sequence shown here is derived from an EMBL/GenBank/DDBJ whole genome shotgun (WGS) entry which is preliminary data.</text>
</comment>
<dbReference type="InterPro" id="IPR029068">
    <property type="entry name" value="Glyas_Bleomycin-R_OHBP_Dase"/>
</dbReference>
<dbReference type="RefSeq" id="WP_149836835.1">
    <property type="nucleotide sequence ID" value="NZ_VUOC01000001.1"/>
</dbReference>
<protein>
    <submittedName>
        <fullName evidence="2">VOC family protein</fullName>
    </submittedName>
</protein>
<evidence type="ECO:0000313" key="2">
    <source>
        <dbReference type="EMBL" id="KAA2245446.1"/>
    </source>
</evidence>
<name>A0A5B2W4G8_9BACT</name>
<dbReference type="InterPro" id="IPR004360">
    <property type="entry name" value="Glyas_Fos-R_dOase_dom"/>
</dbReference>
<dbReference type="InterPro" id="IPR037523">
    <property type="entry name" value="VOC_core"/>
</dbReference>
<gene>
    <name evidence="2" type="ORF">F0L74_05670</name>
</gene>
<reference evidence="2 3" key="1">
    <citation type="submission" date="2019-09" db="EMBL/GenBank/DDBJ databases">
        <title>Chitinophaga ginsengihumi sp. nov., isolated from soil of ginseng rhizosphere.</title>
        <authorList>
            <person name="Lee J."/>
        </authorList>
    </citation>
    <scope>NUCLEOTIDE SEQUENCE [LARGE SCALE GENOMIC DNA]</scope>
    <source>
        <strain evidence="2 3">BN140078</strain>
    </source>
</reference>
<dbReference type="SUPFAM" id="SSF54593">
    <property type="entry name" value="Glyoxalase/Bleomycin resistance protein/Dihydroxybiphenyl dioxygenase"/>
    <property type="match status" value="1"/>
</dbReference>
<keyword evidence="3" id="KW-1185">Reference proteome</keyword>
<proteinExistence type="predicted"/>